<feature type="transmembrane region" description="Helical" evidence="21">
    <location>
        <begin position="723"/>
        <end position="747"/>
    </location>
</feature>
<dbReference type="InterPro" id="IPR004837">
    <property type="entry name" value="NaCa_Exmemb"/>
</dbReference>
<evidence type="ECO:0000256" key="18">
    <source>
        <dbReference type="ARBA" id="ARBA00023201"/>
    </source>
</evidence>
<feature type="transmembrane region" description="Helical" evidence="21">
    <location>
        <begin position="800"/>
        <end position="820"/>
    </location>
</feature>
<organism evidence="23 24">
    <name type="scientific">Pristionchus pacificus</name>
    <name type="common">Parasitic nematode worm</name>
    <dbReference type="NCBI Taxonomy" id="54126"/>
    <lineage>
        <taxon>Eukaryota</taxon>
        <taxon>Metazoa</taxon>
        <taxon>Ecdysozoa</taxon>
        <taxon>Nematoda</taxon>
        <taxon>Chromadorea</taxon>
        <taxon>Rhabditida</taxon>
        <taxon>Rhabditina</taxon>
        <taxon>Diplogasteromorpha</taxon>
        <taxon>Diplogasteroidea</taxon>
        <taxon>Neodiplogasteridae</taxon>
        <taxon>Pristionchus</taxon>
    </lineage>
</organism>
<keyword evidence="5" id="KW-1003">Cell membrane</keyword>
<evidence type="ECO:0000256" key="14">
    <source>
        <dbReference type="ARBA" id="ARBA00023053"/>
    </source>
</evidence>
<dbReference type="Gene3D" id="2.60.40.2030">
    <property type="match status" value="2"/>
</dbReference>
<dbReference type="EnsemblMetazoa" id="PPA17454.1">
    <property type="protein sequence ID" value="PPA17454.1"/>
    <property type="gene ID" value="WBGene00107008"/>
</dbReference>
<keyword evidence="7 21" id="KW-0812">Transmembrane</keyword>
<evidence type="ECO:0000256" key="21">
    <source>
        <dbReference type="SAM" id="Phobius"/>
    </source>
</evidence>
<gene>
    <name evidence="23" type="primary">WBGene00107008</name>
</gene>
<evidence type="ECO:0000256" key="20">
    <source>
        <dbReference type="SAM" id="MobiDB-lite"/>
    </source>
</evidence>
<protein>
    <submittedName>
        <fullName evidence="23">Ncx-1</fullName>
    </submittedName>
</protein>
<accession>A0A8R1UB80</accession>
<dbReference type="InterPro" id="IPR004836">
    <property type="entry name" value="Na_Ca_Ex"/>
</dbReference>
<feature type="transmembrane region" description="Helical" evidence="21">
    <location>
        <begin position="208"/>
        <end position="230"/>
    </location>
</feature>
<dbReference type="PANTHER" id="PTHR11878:SF75">
    <property type="entry name" value="CALX-BETA DOMAIN-CONTAINING PROTEIN"/>
    <property type="match status" value="1"/>
</dbReference>
<dbReference type="GO" id="GO:0046872">
    <property type="term" value="F:metal ion binding"/>
    <property type="evidence" value="ECO:0007669"/>
    <property type="project" value="UniProtKB-KW"/>
</dbReference>
<dbReference type="Pfam" id="PF03160">
    <property type="entry name" value="Calx-beta"/>
    <property type="match status" value="1"/>
</dbReference>
<accession>A0A2A6CAA3</accession>
<reference evidence="23" key="2">
    <citation type="submission" date="2022-06" db="UniProtKB">
        <authorList>
            <consortium name="EnsemblMetazoa"/>
        </authorList>
    </citation>
    <scope>IDENTIFICATION</scope>
    <source>
        <strain evidence="23">PS312</strain>
    </source>
</reference>
<evidence type="ECO:0000256" key="17">
    <source>
        <dbReference type="ARBA" id="ARBA00023180"/>
    </source>
</evidence>
<dbReference type="SMART" id="SM00237">
    <property type="entry name" value="Calx_beta"/>
    <property type="match status" value="2"/>
</dbReference>
<reference evidence="24" key="1">
    <citation type="journal article" date="2008" name="Nat. Genet.">
        <title>The Pristionchus pacificus genome provides a unique perspective on nematode lifestyle and parasitism.</title>
        <authorList>
            <person name="Dieterich C."/>
            <person name="Clifton S.W."/>
            <person name="Schuster L.N."/>
            <person name="Chinwalla A."/>
            <person name="Delehaunty K."/>
            <person name="Dinkelacker I."/>
            <person name="Fulton L."/>
            <person name="Fulton R."/>
            <person name="Godfrey J."/>
            <person name="Minx P."/>
            <person name="Mitreva M."/>
            <person name="Roeseler W."/>
            <person name="Tian H."/>
            <person name="Witte H."/>
            <person name="Yang S.P."/>
            <person name="Wilson R.K."/>
            <person name="Sommer R.J."/>
        </authorList>
    </citation>
    <scope>NUCLEOTIDE SEQUENCE [LARGE SCALE GENOMIC DNA]</scope>
    <source>
        <strain evidence="24">PS312</strain>
    </source>
</reference>
<evidence type="ECO:0000256" key="16">
    <source>
        <dbReference type="ARBA" id="ARBA00023136"/>
    </source>
</evidence>
<evidence type="ECO:0000256" key="10">
    <source>
        <dbReference type="ARBA" id="ARBA00022737"/>
    </source>
</evidence>
<keyword evidence="15" id="KW-0406">Ion transport</keyword>
<dbReference type="InterPro" id="IPR051171">
    <property type="entry name" value="CaCA"/>
</dbReference>
<keyword evidence="12" id="KW-0112">Calmodulin-binding</keyword>
<dbReference type="GO" id="GO:0005432">
    <property type="term" value="F:calcium:sodium antiporter activity"/>
    <property type="evidence" value="ECO:0000318"/>
    <property type="project" value="GO_Central"/>
</dbReference>
<evidence type="ECO:0000256" key="4">
    <source>
        <dbReference type="ARBA" id="ARBA00022449"/>
    </source>
</evidence>
<evidence type="ECO:0000256" key="1">
    <source>
        <dbReference type="ARBA" id="ARBA00004651"/>
    </source>
</evidence>
<dbReference type="InterPro" id="IPR038081">
    <property type="entry name" value="CalX-like_sf"/>
</dbReference>
<evidence type="ECO:0000256" key="3">
    <source>
        <dbReference type="ARBA" id="ARBA00022448"/>
    </source>
</evidence>
<feature type="region of interest" description="Disordered" evidence="20">
    <location>
        <begin position="280"/>
        <end position="304"/>
    </location>
</feature>
<keyword evidence="3" id="KW-0813">Transport</keyword>
<sequence>MKLLLPLILIVLQAGISYSVGEDNDLSITKVEISQRGTIDPPPQPVVEKNEECSVAKGCEPGLIVPVWQPQHGLSVMEKGIRATIYLFAMFYMFFGVSIVADRFMSAIEVITSQEKSVKMKKVTGESYTILIRVWNETVSNLTLMALGSSAPEILLSVIEIFGNNFEAGELGPSTIVGSAAFNLFIIIAICIWSIPSKEVRRIEHNDVFWVTAIWATFAYFWLYLILCVFSPNIIEVWEGLLTFLFFPLTVLSAYFMDQYSGSFGQRLFAGAINSFRRTDRRSPRSPIREFTKGDTNMENGNDDHRHSLLSQNIDPDAIAFEKHRREYLEVFRQLRTENPDANVEALEKMATERVVKNSKKSRAFYRIQATRKLVGSGDITQSKLKKKAKKFAEAEVKKNDFVSIQFDPGHYMCLENVGDVKVRVVCDRGTTNPSSTVTVHYKTVEDTANAGTDFIPVNGVLTFLEGETEKEISIGIVDNDIYEDDEQFIVKLSQCRAFTSNPPSEITTRLGAASTATVLIVDDDHAGAFGFENEKYKVPESKGLFIVEVMRTRGARGSVSIPYKTVDGMAKAVKDYLPQEGVLKFEDNQSSAEIRIEIINDDEYEKSEDFTIELGEPIWHRDESDFKDEKEALEGRPVLSSIKRCKVIITEDKEFKSFVDKMLVNANTSLMVGTSSWKQQFEEAFNMDEDGDGEITTRERVMHFISLPWKLIFATIPPTDYANGWLCFVVAIFMIGVLTAIIGDLASHFGCTLGIKDAVTAISLVAMGTSIPDTFASRTAAMQDATADSSIVNVTGSNAVNVFLGIGIAWAIAAIVHAFRGTVFKVQAGSLAFSVTLFIIGSVICIALLQFRRFNRKVGGELGGPMGCKITSVLPVETPNEEDVRPCILRLGKNLIPTHHGIIESLPVLSELAAEQGSIDVISLSSLLKRQLCLTLDGFQIAIRFAKGDDVFVEPLKVTDVLAAANALRMDELISQVEKEIARLALFNRSVIFSLEHAVLNMKEQSSIRNFIIQTASSRLENMSNLDNFAKISWPSFEVLMKYSSVYAPPAVFMNAFLKWVTQNRHDQTRACSILLASNIHELTAAEKDQFIQRSAKLYLHGVSSAMSKLSGSTPFIEKRTINHRWSTCSDLSISSSVDVMAFHEEPFTNTNTNHTNFSVDYPQLSEEGRLYSDIDNSIVDSLFETDEEDERLFDDIVQEEEIRMGAGADNTESSQSLSTATSHSLTRLETKMIDFGTIPIPDGEVKQIQLSIVLDDHEQVIEYIRKMRFHFDMEVDPKN</sequence>
<dbReference type="InterPro" id="IPR044880">
    <property type="entry name" value="NCX_ion-bd_dom_sf"/>
</dbReference>
<dbReference type="Gene3D" id="1.20.1420.30">
    <property type="entry name" value="NCX, central ion-binding region"/>
    <property type="match status" value="2"/>
</dbReference>
<dbReference type="GO" id="GO:0098794">
    <property type="term" value="C:postsynapse"/>
    <property type="evidence" value="ECO:0000318"/>
    <property type="project" value="GO_Central"/>
</dbReference>
<name>A0A2A6CAA3_PRIPA</name>
<evidence type="ECO:0000256" key="5">
    <source>
        <dbReference type="ARBA" id="ARBA00022475"/>
    </source>
</evidence>
<dbReference type="GO" id="GO:0035725">
    <property type="term" value="P:sodium ion transmembrane transport"/>
    <property type="evidence" value="ECO:0000318"/>
    <property type="project" value="GO_Central"/>
</dbReference>
<keyword evidence="4" id="KW-0050">Antiport</keyword>
<keyword evidence="9 22" id="KW-0732">Signal</keyword>
<evidence type="ECO:0000313" key="23">
    <source>
        <dbReference type="EnsemblMetazoa" id="PPA17454.1"/>
    </source>
</evidence>
<keyword evidence="16 21" id="KW-0472">Membrane</keyword>
<evidence type="ECO:0000256" key="19">
    <source>
        <dbReference type="ARBA" id="ARBA00033667"/>
    </source>
</evidence>
<dbReference type="InterPro" id="IPR032452">
    <property type="entry name" value="Na_Ca_Ex_C-exten"/>
</dbReference>
<comment type="subcellular location">
    <subcellularLocation>
        <location evidence="1">Cell membrane</location>
        <topology evidence="1">Multi-pass membrane protein</topology>
    </subcellularLocation>
</comment>
<dbReference type="GO" id="GO:0098703">
    <property type="term" value="P:calcium ion import across plasma membrane"/>
    <property type="evidence" value="ECO:0000318"/>
    <property type="project" value="GO_Central"/>
</dbReference>
<feature type="transmembrane region" description="Helical" evidence="21">
    <location>
        <begin position="176"/>
        <end position="196"/>
    </location>
</feature>
<evidence type="ECO:0000256" key="11">
    <source>
        <dbReference type="ARBA" id="ARBA00022837"/>
    </source>
</evidence>
<evidence type="ECO:0000256" key="9">
    <source>
        <dbReference type="ARBA" id="ARBA00022729"/>
    </source>
</evidence>
<keyword evidence="18" id="KW-0739">Sodium transport</keyword>
<evidence type="ECO:0000313" key="24">
    <source>
        <dbReference type="Proteomes" id="UP000005239"/>
    </source>
</evidence>
<dbReference type="GO" id="GO:0007154">
    <property type="term" value="P:cell communication"/>
    <property type="evidence" value="ECO:0007669"/>
    <property type="project" value="InterPro"/>
</dbReference>
<evidence type="ECO:0000256" key="7">
    <source>
        <dbReference type="ARBA" id="ARBA00022692"/>
    </source>
</evidence>
<dbReference type="Pfam" id="PF16494">
    <property type="entry name" value="Na_Ca_ex_C"/>
    <property type="match status" value="1"/>
</dbReference>
<evidence type="ECO:0000256" key="15">
    <source>
        <dbReference type="ARBA" id="ARBA00023065"/>
    </source>
</evidence>
<dbReference type="OrthoDB" id="418484at2759"/>
<comment type="similarity">
    <text evidence="2">Belongs to the Ca(2+):cation antiporter (CaCA) (TC 2.A.19) family. SLC8 subfamily.</text>
</comment>
<keyword evidence="11" id="KW-0106">Calcium</keyword>
<feature type="transmembrane region" description="Helical" evidence="21">
    <location>
        <begin position="832"/>
        <end position="850"/>
    </location>
</feature>
<dbReference type="SUPFAM" id="SSF141072">
    <property type="entry name" value="CalX-like"/>
    <property type="match status" value="2"/>
</dbReference>
<evidence type="ECO:0000256" key="12">
    <source>
        <dbReference type="ARBA" id="ARBA00022860"/>
    </source>
</evidence>
<dbReference type="GO" id="GO:0030424">
    <property type="term" value="C:axon"/>
    <property type="evidence" value="ECO:0000318"/>
    <property type="project" value="GO_Central"/>
</dbReference>
<feature type="transmembrane region" description="Helical" evidence="21">
    <location>
        <begin position="237"/>
        <end position="257"/>
    </location>
</feature>
<keyword evidence="8" id="KW-0479">Metal-binding</keyword>
<keyword evidence="10" id="KW-0677">Repeat</keyword>
<keyword evidence="6" id="KW-0109">Calcium transport</keyword>
<dbReference type="PANTHER" id="PTHR11878">
    <property type="entry name" value="SODIUM/CALCIUM EXCHANGER"/>
    <property type="match status" value="1"/>
</dbReference>
<feature type="signal peptide" evidence="22">
    <location>
        <begin position="1"/>
        <end position="21"/>
    </location>
</feature>
<dbReference type="GO" id="GO:0042383">
    <property type="term" value="C:sarcolemma"/>
    <property type="evidence" value="ECO:0000318"/>
    <property type="project" value="GO_Central"/>
</dbReference>
<keyword evidence="24" id="KW-1185">Reference proteome</keyword>
<dbReference type="PRINTS" id="PR01259">
    <property type="entry name" value="NACAEXCHNGR"/>
</dbReference>
<keyword evidence="13 21" id="KW-1133">Transmembrane helix</keyword>
<feature type="compositionally biased region" description="Basic and acidic residues" evidence="20">
    <location>
        <begin position="280"/>
        <end position="293"/>
    </location>
</feature>
<feature type="transmembrane region" description="Helical" evidence="21">
    <location>
        <begin position="83"/>
        <end position="101"/>
    </location>
</feature>
<dbReference type="GO" id="GO:0005516">
    <property type="term" value="F:calmodulin binding"/>
    <property type="evidence" value="ECO:0007669"/>
    <property type="project" value="UniProtKB-KW"/>
</dbReference>
<dbReference type="NCBIfam" id="TIGR00845">
    <property type="entry name" value="caca"/>
    <property type="match status" value="1"/>
</dbReference>
<feature type="chain" id="PRO_5043635437" evidence="22">
    <location>
        <begin position="22"/>
        <end position="1281"/>
    </location>
</feature>
<dbReference type="Proteomes" id="UP000005239">
    <property type="component" value="Unassembled WGS sequence"/>
</dbReference>
<evidence type="ECO:0000256" key="22">
    <source>
        <dbReference type="SAM" id="SignalP"/>
    </source>
</evidence>
<keyword evidence="17" id="KW-0325">Glycoprotein</keyword>
<comment type="catalytic activity">
    <reaction evidence="19">
        <text>Ca(2+)(in) + 3 Na(+)(out) = Ca(2+)(out) + 3 Na(+)(in)</text>
        <dbReference type="Rhea" id="RHEA:69955"/>
        <dbReference type="ChEBI" id="CHEBI:29101"/>
        <dbReference type="ChEBI" id="CHEBI:29108"/>
    </reaction>
</comment>
<keyword evidence="14" id="KW-0915">Sodium</keyword>
<dbReference type="Pfam" id="PF01699">
    <property type="entry name" value="Na_Ca_ex"/>
    <property type="match status" value="2"/>
</dbReference>
<evidence type="ECO:0000256" key="13">
    <source>
        <dbReference type="ARBA" id="ARBA00022989"/>
    </source>
</evidence>
<evidence type="ECO:0000256" key="6">
    <source>
        <dbReference type="ARBA" id="ARBA00022568"/>
    </source>
</evidence>
<evidence type="ECO:0000256" key="8">
    <source>
        <dbReference type="ARBA" id="ARBA00022723"/>
    </source>
</evidence>
<proteinExistence type="inferred from homology"/>
<dbReference type="InterPro" id="IPR003644">
    <property type="entry name" value="Calx_beta"/>
</dbReference>
<evidence type="ECO:0000256" key="2">
    <source>
        <dbReference type="ARBA" id="ARBA00007489"/>
    </source>
</evidence>